<feature type="transmembrane region" description="Helical" evidence="1">
    <location>
        <begin position="90"/>
        <end position="112"/>
    </location>
</feature>
<dbReference type="Proteomes" id="UP000238882">
    <property type="component" value="Unassembled WGS sequence"/>
</dbReference>
<keyword evidence="1" id="KW-0812">Transmembrane</keyword>
<name>A0A2S7WL21_9FLAO</name>
<feature type="transmembrane region" description="Helical" evidence="1">
    <location>
        <begin position="52"/>
        <end position="70"/>
    </location>
</feature>
<evidence type="ECO:0000313" key="2">
    <source>
        <dbReference type="EMBL" id="PQJ78304.1"/>
    </source>
</evidence>
<dbReference type="OrthoDB" id="1445931at2"/>
<feature type="transmembrane region" description="Helical" evidence="1">
    <location>
        <begin position="29"/>
        <end position="46"/>
    </location>
</feature>
<keyword evidence="1" id="KW-0472">Membrane</keyword>
<dbReference type="EMBL" id="MSCN01000001">
    <property type="protein sequence ID" value="PQJ78304.1"/>
    <property type="molecule type" value="Genomic_DNA"/>
</dbReference>
<sequence length="147" mass="17406">MSKSSICERERSHLEKMNKFQLSHQFKKVGYFIALGTFILMIGRKYIDNSEWIRPILHGILLIGMLIISLSKEKLEDEFIDSLRSQSYRIAFVLVILYALIQPLINYGVGLLFDKSEKLEGFDYFQVLFYMLIVQLMVFWQLKRINK</sequence>
<evidence type="ECO:0000313" key="3">
    <source>
        <dbReference type="Proteomes" id="UP000238882"/>
    </source>
</evidence>
<organism evidence="2 3">
    <name type="scientific">Polaribacter porphyrae</name>
    <dbReference type="NCBI Taxonomy" id="1137780"/>
    <lineage>
        <taxon>Bacteria</taxon>
        <taxon>Pseudomonadati</taxon>
        <taxon>Bacteroidota</taxon>
        <taxon>Flavobacteriia</taxon>
        <taxon>Flavobacteriales</taxon>
        <taxon>Flavobacteriaceae</taxon>
    </lineage>
</organism>
<keyword evidence="1" id="KW-1133">Transmembrane helix</keyword>
<reference evidence="2 3" key="1">
    <citation type="submission" date="2016-12" db="EMBL/GenBank/DDBJ databases">
        <title>Trade-off between light-utilization and light-protection in marine flavobacteria.</title>
        <authorList>
            <person name="Kumagai Y."/>
            <person name="Yoshizawa S."/>
            <person name="Kogure K."/>
            <person name="Iwasaki W."/>
        </authorList>
    </citation>
    <scope>NUCLEOTIDE SEQUENCE [LARGE SCALE GENOMIC DNA]</scope>
    <source>
        <strain evidence="2 3">NBRC 108759</strain>
    </source>
</reference>
<accession>A0A2S7WL21</accession>
<feature type="transmembrane region" description="Helical" evidence="1">
    <location>
        <begin position="124"/>
        <end position="142"/>
    </location>
</feature>
<protein>
    <submittedName>
        <fullName evidence="2">Uncharacterized protein</fullName>
    </submittedName>
</protein>
<keyword evidence="3" id="KW-1185">Reference proteome</keyword>
<comment type="caution">
    <text evidence="2">The sequence shown here is derived from an EMBL/GenBank/DDBJ whole genome shotgun (WGS) entry which is preliminary data.</text>
</comment>
<evidence type="ECO:0000256" key="1">
    <source>
        <dbReference type="SAM" id="Phobius"/>
    </source>
</evidence>
<gene>
    <name evidence="2" type="ORF">BTO18_03455</name>
</gene>
<dbReference type="AlphaFoldDB" id="A0A2S7WL21"/>
<dbReference type="RefSeq" id="WP_105014888.1">
    <property type="nucleotide sequence ID" value="NZ_MSCN01000001.1"/>
</dbReference>
<proteinExistence type="predicted"/>